<name>A0A7S7FQA6_LACRG</name>
<proteinExistence type="predicted"/>
<dbReference type="EMBL" id="AP011548">
    <property type="protein sequence ID" value="BAI42040.1"/>
    <property type="molecule type" value="Genomic_DNA"/>
</dbReference>
<evidence type="ECO:0000313" key="1">
    <source>
        <dbReference type="EMBL" id="BAI42040.1"/>
    </source>
</evidence>
<dbReference type="SUPFAM" id="SSF159121">
    <property type="entry name" value="BC4932-like"/>
    <property type="match status" value="1"/>
</dbReference>
<protein>
    <submittedName>
        <fullName evidence="1">Uncharacterized protein</fullName>
    </submittedName>
</protein>
<dbReference type="Gene3D" id="2.40.50.480">
    <property type="match status" value="1"/>
</dbReference>
<dbReference type="Pfam" id="PF06486">
    <property type="entry name" value="DUF1093"/>
    <property type="match status" value="1"/>
</dbReference>
<dbReference type="Proteomes" id="UP000002067">
    <property type="component" value="Chromosome"/>
</dbReference>
<evidence type="ECO:0000313" key="2">
    <source>
        <dbReference type="Proteomes" id="UP000002067"/>
    </source>
</evidence>
<sequence>MKKVVGVVGVLVLIVIGFFGYQYWNGTYNGVEAYALVTEGKKEASKNEDGSLYKVNGKQYYTYEYELKWVTKDGQTRNLGYSSEESANPKALTPGSYVKAKVAQKRVLTTPQPISKQALPQTVKAKLK</sequence>
<dbReference type="InterPro" id="IPR036166">
    <property type="entry name" value="YxeA-like_sf"/>
</dbReference>
<gene>
    <name evidence="1" type="ordered locus">LRHM_1513</name>
</gene>
<reference evidence="1 2" key="1">
    <citation type="journal article" date="2009" name="J. Bacteriol.">
        <title>Complete genome sequence of the probiotic Lactobacillus rhamnosus ATCC 53103.</title>
        <authorList>
            <person name="Morita H."/>
            <person name="Toh H."/>
            <person name="Oshima K."/>
            <person name="Murakami M."/>
            <person name="Taylor T.D."/>
            <person name="Igimi S."/>
            <person name="Hattori M."/>
        </authorList>
    </citation>
    <scope>NUCLEOTIDE SEQUENCE [LARGE SCALE GENOMIC DNA]</scope>
    <source>
        <strain evidence="2">ATCC 53103 / LMG 18243 / GG [Tokyo]</strain>
    </source>
</reference>
<dbReference type="AlphaFoldDB" id="A0A7S7FQA6"/>
<dbReference type="InterPro" id="IPR006542">
    <property type="entry name" value="DUF1093"/>
</dbReference>
<organism evidence="1 2">
    <name type="scientific">Lacticaseibacillus rhamnosus (strain ATCC 53103 / LMG 18243 / GG)</name>
    <name type="common">Lactobacillus rhamnosus</name>
    <dbReference type="NCBI Taxonomy" id="568703"/>
    <lineage>
        <taxon>Bacteria</taxon>
        <taxon>Bacillati</taxon>
        <taxon>Bacillota</taxon>
        <taxon>Bacilli</taxon>
        <taxon>Lactobacillales</taxon>
        <taxon>Lactobacillaceae</taxon>
        <taxon>Lacticaseibacillus</taxon>
    </lineage>
</organism>
<dbReference type="RefSeq" id="WP_005687685.1">
    <property type="nucleotide sequence ID" value="NC_013198.1"/>
</dbReference>
<dbReference type="KEGG" id="lrg:LRHM_1513"/>
<accession>A0A7S7FQA6</accession>
<dbReference type="KEGG" id="lrh:LGG_01576"/>